<gene>
    <name evidence="7" type="ORF">BD289DRAFT_486154</name>
</gene>
<evidence type="ECO:0000256" key="4">
    <source>
        <dbReference type="ARBA" id="ARBA00022857"/>
    </source>
</evidence>
<dbReference type="PRINTS" id="PR00370">
    <property type="entry name" value="FMOXYGENASE"/>
</dbReference>
<protein>
    <submittedName>
        <fullName evidence="7">Dimethylaniline monooxygenase</fullName>
    </submittedName>
</protein>
<organism evidence="7 8">
    <name type="scientific">Coniella lustricola</name>
    <dbReference type="NCBI Taxonomy" id="2025994"/>
    <lineage>
        <taxon>Eukaryota</taxon>
        <taxon>Fungi</taxon>
        <taxon>Dikarya</taxon>
        <taxon>Ascomycota</taxon>
        <taxon>Pezizomycotina</taxon>
        <taxon>Sordariomycetes</taxon>
        <taxon>Sordariomycetidae</taxon>
        <taxon>Diaporthales</taxon>
        <taxon>Schizoparmaceae</taxon>
        <taxon>Coniella</taxon>
    </lineage>
</organism>
<keyword evidence="6" id="KW-1133">Transmembrane helix</keyword>
<dbReference type="GO" id="GO:0004499">
    <property type="term" value="F:N,N-dimethylaniline monooxygenase activity"/>
    <property type="evidence" value="ECO:0007669"/>
    <property type="project" value="InterPro"/>
</dbReference>
<dbReference type="PANTHER" id="PTHR23023">
    <property type="entry name" value="DIMETHYLANILINE MONOOXYGENASE"/>
    <property type="match status" value="1"/>
</dbReference>
<evidence type="ECO:0000313" key="7">
    <source>
        <dbReference type="EMBL" id="PSR78152.1"/>
    </source>
</evidence>
<keyword evidence="6" id="KW-0812">Transmembrane</keyword>
<dbReference type="GO" id="GO:0050661">
    <property type="term" value="F:NADP binding"/>
    <property type="evidence" value="ECO:0007669"/>
    <property type="project" value="InterPro"/>
</dbReference>
<sequence length="647" mass="72395">MEMKVAVIGGGASGLVTLKYLVQAHNFFPGVRFKVDLFESRNAIGGVFEHQVYEDAELVSSKQLTQFSDFRVPLDAPDFFKPCDYVQYLRDYVEHFELGKHIQCDTLVKTVRICPDGGHLLDLEYNGSNVENKITGWKHYDAVAVCSGLHVTPFIPDIPGLTIDLWPVSENVDDATNSGEADEWCGIKVVHSSKFKSRSQFGHGKTILILGAGETAMDIAHLAVTSDTKRVIMSHRDGFIHAPKRVPQPFRAGGRAGGPDPNKPSKPLDTAIASLFDTAYVPGFVQRGPMLWSVYDLFVKNMAWAISGTRAGFDQWAGGISRDRLYMDSIMFCKSDRAMPYISEQYRSKSLFNKARTWLINMELKPTGGRKIDLAPWPCHFDEDGYVYFEKNDRPESDLIRADGRIRPDMVVYCTGYARSFPFLCGQGDVYPTLDELSHRGIYRDIDDDIAFIGFVRPSFGAIPPLAELQAQLWVYDLIRSPGHHSKFSKGFVVPARHPDAVKPYNLDYAIHCRADTHNFAQTRRAVDQEAYAYQLAVDAGSAPTWLHVLKNFGPEVFYTWAMGPNFNTKFRLMGPWTNSKVAAEAASLMRKDGELGSVVRETGGGVFFFTYTIVPLILFGPMSIFLNLLIGLWELLAGIFLLVIEG</sequence>
<keyword evidence="7" id="KW-0503">Monooxygenase</keyword>
<name>A0A2T2ZW43_9PEZI</name>
<dbReference type="GO" id="GO:0050660">
    <property type="term" value="F:flavin adenine dinucleotide binding"/>
    <property type="evidence" value="ECO:0007669"/>
    <property type="project" value="InterPro"/>
</dbReference>
<dbReference type="InterPro" id="IPR036188">
    <property type="entry name" value="FAD/NAD-bd_sf"/>
</dbReference>
<comment type="similarity">
    <text evidence="1">Belongs to the FMO family.</text>
</comment>
<reference evidence="7 8" key="1">
    <citation type="journal article" date="2018" name="Mycol. Prog.">
        <title>Coniella lustricola, a new species from submerged detritus.</title>
        <authorList>
            <person name="Raudabaugh D.B."/>
            <person name="Iturriaga T."/>
            <person name="Carver A."/>
            <person name="Mondo S."/>
            <person name="Pangilinan J."/>
            <person name="Lipzen A."/>
            <person name="He G."/>
            <person name="Amirebrahimi M."/>
            <person name="Grigoriev I.V."/>
            <person name="Miller A.N."/>
        </authorList>
    </citation>
    <scope>NUCLEOTIDE SEQUENCE [LARGE SCALE GENOMIC DNA]</scope>
    <source>
        <strain evidence="7 8">B22-T-1</strain>
    </source>
</reference>
<dbReference type="EMBL" id="KZ678618">
    <property type="protein sequence ID" value="PSR78152.1"/>
    <property type="molecule type" value="Genomic_DNA"/>
</dbReference>
<dbReference type="OrthoDB" id="10254665at2759"/>
<keyword evidence="2" id="KW-0285">Flavoprotein</keyword>
<dbReference type="Pfam" id="PF00743">
    <property type="entry name" value="FMO-like"/>
    <property type="match status" value="1"/>
</dbReference>
<dbReference type="SUPFAM" id="SSF51905">
    <property type="entry name" value="FAD/NAD(P)-binding domain"/>
    <property type="match status" value="1"/>
</dbReference>
<proteinExistence type="inferred from homology"/>
<dbReference type="InterPro" id="IPR000960">
    <property type="entry name" value="Flavin_mOase"/>
</dbReference>
<evidence type="ECO:0000256" key="5">
    <source>
        <dbReference type="ARBA" id="ARBA00023002"/>
    </source>
</evidence>
<dbReference type="PIRSF" id="PIRSF000332">
    <property type="entry name" value="FMO"/>
    <property type="match status" value="1"/>
</dbReference>
<dbReference type="InParanoid" id="A0A2T2ZW43"/>
<accession>A0A2T2ZW43</accession>
<keyword evidence="8" id="KW-1185">Reference proteome</keyword>
<feature type="transmembrane region" description="Helical" evidence="6">
    <location>
        <begin position="625"/>
        <end position="645"/>
    </location>
</feature>
<dbReference type="InterPro" id="IPR050346">
    <property type="entry name" value="FMO-like"/>
</dbReference>
<dbReference type="InterPro" id="IPR020946">
    <property type="entry name" value="Flavin_mOase-like"/>
</dbReference>
<evidence type="ECO:0000256" key="1">
    <source>
        <dbReference type="ARBA" id="ARBA00009183"/>
    </source>
</evidence>
<keyword evidence="4" id="KW-0521">NADP</keyword>
<dbReference type="Gene3D" id="3.50.50.60">
    <property type="entry name" value="FAD/NAD(P)-binding domain"/>
    <property type="match status" value="2"/>
</dbReference>
<keyword evidence="3" id="KW-0274">FAD</keyword>
<dbReference type="CDD" id="cd05191">
    <property type="entry name" value="NAD_bind_amino_acid_DH"/>
    <property type="match status" value="1"/>
</dbReference>
<keyword evidence="6" id="KW-0472">Membrane</keyword>
<keyword evidence="5" id="KW-0560">Oxidoreductase</keyword>
<evidence type="ECO:0000256" key="6">
    <source>
        <dbReference type="SAM" id="Phobius"/>
    </source>
</evidence>
<dbReference type="AlphaFoldDB" id="A0A2T2ZW43"/>
<evidence type="ECO:0000313" key="8">
    <source>
        <dbReference type="Proteomes" id="UP000241462"/>
    </source>
</evidence>
<evidence type="ECO:0000256" key="2">
    <source>
        <dbReference type="ARBA" id="ARBA00022630"/>
    </source>
</evidence>
<dbReference type="Proteomes" id="UP000241462">
    <property type="component" value="Unassembled WGS sequence"/>
</dbReference>
<evidence type="ECO:0000256" key="3">
    <source>
        <dbReference type="ARBA" id="ARBA00022827"/>
    </source>
</evidence>